<sequence>MINLINEKLTSVQQALVSFSLIFEKTSEEKDIQIIIAHWIRILNIKLGWIDDFDKLVVKYATRVFMLDSFCSTSKLCKTLTGHTDWVWSIDYSTFGDNQFLCSGSHDNIVRVWDIESNKQIQLFNEHLGPVYCVKFSPYHYHNHYRNIICSSSNDKTIRFWDIKDNQQLQTFNEHTRWISCVEFSSFNGGRYLCSGSDDNTIRIWDIETSKSLHIFNGHTNAVWCLDISPLQSNNNNNDNNKMNTIGVIGGNGYTICSGSYDNNICIWDIETTKQLNIFKGHEYTVRSVKYGSNELLNTILSGSADKSICLWDVRSGQQIQVFNGHTDAIFAIEYSPFAVSNVEIGGNSNVICSGSMDNTIRFWDIRSNKNELYAIKGEEKKENSGIICLKFLQLKKIKKERMIVIMILVCAMVQKTVIFVFGDDIIFSTIKNIFHLLVFLRVNVFNNKFYLQTKFIKIFYQLFHNQFLTFEYRVNTIVSYSIDKTVRLWDVKSGIEKTRLEGHERAVWDVDFSLDELQRFIVGSSVFNVQFSPNCQMIASTSGLRIILWDIKSGTKLKELARHNPFVTRVAFSCSVFKR</sequence>
<keyword evidence="1 3" id="KW-0853">WD repeat</keyword>
<dbReference type="PROSITE" id="PS50294">
    <property type="entry name" value="WD_REPEATS_REGION"/>
    <property type="match status" value="5"/>
</dbReference>
<proteinExistence type="predicted"/>
<dbReference type="AlphaFoldDB" id="X6MXW9"/>
<name>X6MXW9_RETFI</name>
<dbReference type="Proteomes" id="UP000023152">
    <property type="component" value="Unassembled WGS sequence"/>
</dbReference>
<dbReference type="SMART" id="SM00320">
    <property type="entry name" value="WD40"/>
    <property type="match status" value="8"/>
</dbReference>
<feature type="repeat" description="WD" evidence="3">
    <location>
        <begin position="323"/>
        <end position="374"/>
    </location>
</feature>
<organism evidence="4 5">
    <name type="scientific">Reticulomyxa filosa</name>
    <dbReference type="NCBI Taxonomy" id="46433"/>
    <lineage>
        <taxon>Eukaryota</taxon>
        <taxon>Sar</taxon>
        <taxon>Rhizaria</taxon>
        <taxon>Retaria</taxon>
        <taxon>Foraminifera</taxon>
        <taxon>Monothalamids</taxon>
        <taxon>Reticulomyxidae</taxon>
        <taxon>Reticulomyxa</taxon>
    </lineage>
</organism>
<dbReference type="InterPro" id="IPR020472">
    <property type="entry name" value="WD40_PAC1"/>
</dbReference>
<dbReference type="PRINTS" id="PR00320">
    <property type="entry name" value="GPROTEINBRPT"/>
</dbReference>
<accession>X6MXW9</accession>
<dbReference type="PROSITE" id="PS50082">
    <property type="entry name" value="WD_REPEATS_2"/>
    <property type="match status" value="7"/>
</dbReference>
<feature type="repeat" description="WD" evidence="3">
    <location>
        <begin position="252"/>
        <end position="278"/>
    </location>
</feature>
<dbReference type="PROSITE" id="PS00678">
    <property type="entry name" value="WD_REPEATS_1"/>
    <property type="match status" value="5"/>
</dbReference>
<dbReference type="EMBL" id="ASPP01014871">
    <property type="protein sequence ID" value="ETO18466.1"/>
    <property type="molecule type" value="Genomic_DNA"/>
</dbReference>
<dbReference type="Pfam" id="PF00400">
    <property type="entry name" value="WD40"/>
    <property type="match status" value="6"/>
</dbReference>
<feature type="repeat" description="WD" evidence="3">
    <location>
        <begin position="279"/>
        <end position="322"/>
    </location>
</feature>
<dbReference type="Gene3D" id="2.130.10.10">
    <property type="entry name" value="YVTN repeat-like/Quinoprotein amine dehydrogenase"/>
    <property type="match status" value="5"/>
</dbReference>
<dbReference type="InterPro" id="IPR019775">
    <property type="entry name" value="WD40_repeat_CS"/>
</dbReference>
<comment type="caution">
    <text evidence="4">The sequence shown here is derived from an EMBL/GenBank/DDBJ whole genome shotgun (WGS) entry which is preliminary data.</text>
</comment>
<evidence type="ECO:0000256" key="2">
    <source>
        <dbReference type="ARBA" id="ARBA00022737"/>
    </source>
</evidence>
<evidence type="ECO:0000256" key="1">
    <source>
        <dbReference type="ARBA" id="ARBA00022574"/>
    </source>
</evidence>
<keyword evidence="2" id="KW-0677">Repeat</keyword>
<dbReference type="InterPro" id="IPR001680">
    <property type="entry name" value="WD40_rpt"/>
</dbReference>
<evidence type="ECO:0000313" key="5">
    <source>
        <dbReference type="Proteomes" id="UP000023152"/>
    </source>
</evidence>
<feature type="repeat" description="WD" evidence="3">
    <location>
        <begin position="124"/>
        <end position="171"/>
    </location>
</feature>
<dbReference type="OrthoDB" id="60955at2759"/>
<dbReference type="CDD" id="cd00200">
    <property type="entry name" value="WD40"/>
    <property type="match status" value="1"/>
</dbReference>
<dbReference type="InterPro" id="IPR015943">
    <property type="entry name" value="WD40/YVTN_repeat-like_dom_sf"/>
</dbReference>
<gene>
    <name evidence="4" type="ORF">RFI_18798</name>
</gene>
<reference evidence="4 5" key="1">
    <citation type="journal article" date="2013" name="Curr. Biol.">
        <title>The Genome of the Foraminiferan Reticulomyxa filosa.</title>
        <authorList>
            <person name="Glockner G."/>
            <person name="Hulsmann N."/>
            <person name="Schleicher M."/>
            <person name="Noegel A.A."/>
            <person name="Eichinger L."/>
            <person name="Gallinger C."/>
            <person name="Pawlowski J."/>
            <person name="Sierra R."/>
            <person name="Euteneuer U."/>
            <person name="Pillet L."/>
            <person name="Moustafa A."/>
            <person name="Platzer M."/>
            <person name="Groth M."/>
            <person name="Szafranski K."/>
            <person name="Schliwa M."/>
        </authorList>
    </citation>
    <scope>NUCLEOTIDE SEQUENCE [LARGE SCALE GENOMIC DNA]</scope>
</reference>
<evidence type="ECO:0000313" key="4">
    <source>
        <dbReference type="EMBL" id="ETO18466.1"/>
    </source>
</evidence>
<dbReference type="InterPro" id="IPR053299">
    <property type="entry name" value="ASTRA_WD_repeat"/>
</dbReference>
<dbReference type="SUPFAM" id="SSF50978">
    <property type="entry name" value="WD40 repeat-like"/>
    <property type="match status" value="2"/>
</dbReference>
<feature type="repeat" description="WD" evidence="3">
    <location>
        <begin position="478"/>
        <end position="500"/>
    </location>
</feature>
<dbReference type="InterPro" id="IPR036322">
    <property type="entry name" value="WD40_repeat_dom_sf"/>
</dbReference>
<protein>
    <submittedName>
        <fullName evidence="4">G-protein beta WD-40 repeats containing protein</fullName>
    </submittedName>
</protein>
<feature type="repeat" description="WD" evidence="3">
    <location>
        <begin position="80"/>
        <end position="123"/>
    </location>
</feature>
<dbReference type="PANTHER" id="PTHR44156">
    <property type="entry name" value="SUPERNUMERARY LIMBS, ISOFORM B-RELATED"/>
    <property type="match status" value="1"/>
</dbReference>
<evidence type="ECO:0000256" key="3">
    <source>
        <dbReference type="PROSITE-ProRule" id="PRU00221"/>
    </source>
</evidence>
<feature type="repeat" description="WD" evidence="3">
    <location>
        <begin position="172"/>
        <end position="215"/>
    </location>
</feature>
<keyword evidence="5" id="KW-1185">Reference proteome</keyword>